<dbReference type="Proteomes" id="UP000186156">
    <property type="component" value="Unassembled WGS sequence"/>
</dbReference>
<proteinExistence type="predicted"/>
<keyword evidence="3" id="KW-1185">Reference proteome</keyword>
<dbReference type="InterPro" id="IPR036163">
    <property type="entry name" value="HMA_dom_sf"/>
</dbReference>
<evidence type="ECO:0000259" key="1">
    <source>
        <dbReference type="PROSITE" id="PS50846"/>
    </source>
</evidence>
<dbReference type="EMBL" id="FTOO01000002">
    <property type="protein sequence ID" value="SIS66278.1"/>
    <property type="molecule type" value="Genomic_DNA"/>
</dbReference>
<feature type="domain" description="HMA" evidence="1">
    <location>
        <begin position="2"/>
        <end position="68"/>
    </location>
</feature>
<name>A0A1N7KXG0_9BACL</name>
<dbReference type="GO" id="GO:0046872">
    <property type="term" value="F:metal ion binding"/>
    <property type="evidence" value="ECO:0007669"/>
    <property type="project" value="InterPro"/>
</dbReference>
<dbReference type="InterPro" id="IPR006121">
    <property type="entry name" value="HMA_dom"/>
</dbReference>
<dbReference type="Pfam" id="PF00403">
    <property type="entry name" value="HMA"/>
    <property type="match status" value="1"/>
</dbReference>
<accession>A0A1N7KXG0</accession>
<dbReference type="Gene3D" id="3.30.70.100">
    <property type="match status" value="1"/>
</dbReference>
<protein>
    <submittedName>
        <fullName evidence="2">Cu+-exporting ATPase</fullName>
    </submittedName>
</protein>
<organism evidence="2 3">
    <name type="scientific">Alicyclobacillus vulcanalis</name>
    <dbReference type="NCBI Taxonomy" id="252246"/>
    <lineage>
        <taxon>Bacteria</taxon>
        <taxon>Bacillati</taxon>
        <taxon>Bacillota</taxon>
        <taxon>Bacilli</taxon>
        <taxon>Bacillales</taxon>
        <taxon>Alicyclobacillaceae</taxon>
        <taxon>Alicyclobacillus</taxon>
    </lineage>
</organism>
<gene>
    <name evidence="2" type="ORF">SAMN05421799_102254</name>
</gene>
<dbReference type="CDD" id="cd00371">
    <property type="entry name" value="HMA"/>
    <property type="match status" value="1"/>
</dbReference>
<dbReference type="RefSeq" id="WP_076345149.1">
    <property type="nucleotide sequence ID" value="NZ_FTOO01000002.1"/>
</dbReference>
<dbReference type="PROSITE" id="PS50846">
    <property type="entry name" value="HMA_2"/>
    <property type="match status" value="1"/>
</dbReference>
<dbReference type="AlphaFoldDB" id="A0A1N7KXG0"/>
<reference evidence="3" key="1">
    <citation type="submission" date="2017-01" db="EMBL/GenBank/DDBJ databases">
        <authorList>
            <person name="Varghese N."/>
            <person name="Submissions S."/>
        </authorList>
    </citation>
    <scope>NUCLEOTIDE SEQUENCE [LARGE SCALE GENOMIC DNA]</scope>
    <source>
        <strain evidence="3">DSM 16176</strain>
    </source>
</reference>
<evidence type="ECO:0000313" key="3">
    <source>
        <dbReference type="Proteomes" id="UP000186156"/>
    </source>
</evidence>
<dbReference type="OrthoDB" id="2376944at2"/>
<sequence length="72" mass="7821">MALSTLTLRDATCALCANKVSVALHAVEGVRHFDVDLADQTAVVTFDDDVVDRDHICRIIGRAHCDEHGSVM</sequence>
<evidence type="ECO:0000313" key="2">
    <source>
        <dbReference type="EMBL" id="SIS66278.1"/>
    </source>
</evidence>
<dbReference type="STRING" id="252246.SAMN05421799_102254"/>
<dbReference type="SUPFAM" id="SSF55008">
    <property type="entry name" value="HMA, heavy metal-associated domain"/>
    <property type="match status" value="1"/>
</dbReference>